<keyword evidence="1" id="KW-0645">Protease</keyword>
<accession>A0A3R6ZV76</accession>
<dbReference type="EMBL" id="QOCS01000009">
    <property type="protein sequence ID" value="RHW46910.1"/>
    <property type="molecule type" value="Genomic_DNA"/>
</dbReference>
<proteinExistence type="inferred from homology"/>
<dbReference type="InterPro" id="IPR001478">
    <property type="entry name" value="PDZ"/>
</dbReference>
<name>A0A3R6ZV76_9LACO</name>
<keyword evidence="1" id="KW-0378">Hydrolase</keyword>
<dbReference type="GO" id="GO:0006508">
    <property type="term" value="P:proteolysis"/>
    <property type="evidence" value="ECO:0007669"/>
    <property type="project" value="UniProtKB-KW"/>
</dbReference>
<feature type="domain" description="Lon proteolytic" evidence="2">
    <location>
        <begin position="224"/>
        <end position="343"/>
    </location>
</feature>
<feature type="active site" evidence="1">
    <location>
        <position position="277"/>
    </location>
</feature>
<comment type="catalytic activity">
    <reaction evidence="1">
        <text>Hydrolysis of proteins in presence of ATP.</text>
        <dbReference type="EC" id="3.4.21.53"/>
    </reaction>
</comment>
<gene>
    <name evidence="3" type="ORF">DS832_05335</name>
</gene>
<evidence type="ECO:0000313" key="4">
    <source>
        <dbReference type="Proteomes" id="UP000284822"/>
    </source>
</evidence>
<evidence type="ECO:0000313" key="3">
    <source>
        <dbReference type="EMBL" id="RHW46910.1"/>
    </source>
</evidence>
<evidence type="ECO:0000256" key="1">
    <source>
        <dbReference type="PROSITE-ProRule" id="PRU01122"/>
    </source>
</evidence>
<dbReference type="GO" id="GO:0004252">
    <property type="term" value="F:serine-type endopeptidase activity"/>
    <property type="evidence" value="ECO:0007669"/>
    <property type="project" value="UniProtKB-UniRule"/>
</dbReference>
<organism evidence="3 4">
    <name type="scientific">Bombilactobacillus bombi</name>
    <dbReference type="NCBI Taxonomy" id="1303590"/>
    <lineage>
        <taxon>Bacteria</taxon>
        <taxon>Bacillati</taxon>
        <taxon>Bacillota</taxon>
        <taxon>Bacilli</taxon>
        <taxon>Lactobacillales</taxon>
        <taxon>Lactobacillaceae</taxon>
        <taxon>Bombilactobacillus</taxon>
    </lineage>
</organism>
<dbReference type="SUPFAM" id="SSF50156">
    <property type="entry name" value="PDZ domain-like"/>
    <property type="match status" value="1"/>
</dbReference>
<dbReference type="Proteomes" id="UP000284822">
    <property type="component" value="Unassembled WGS sequence"/>
</dbReference>
<sequence length="344" mass="38865">MKKHRKLIVITSVVLLLLLVFLPLPFFVESPGSAQPTADVISVAQRHDRHSGKFLFTTVELISATPLSMVIAVFDPFREVESRQEIMAGDNTKEYLQMQSYFMENASNNAVEAAFKKAHRKYQKDYKGIYVMSLLPKSNFKNHLQVGDIVSKIDGHRFLSSKAFIKYVKSQKVNQRVTVQYQRHGKTYHTRQRLISMNKKQRPGLGISLVDHVKIHTQPKVKIDAGDVGGPSAGLMFSLQVYSQLTQQNLTKNRIIAGTGTIDAKGKVGAIGGIDKKVYADNREHAQIFFAPNDPVTKKILKIDPHYQNNYTIAKKAAARLKTKMKIVPVKNLDDAYNYLKTHR</sequence>
<dbReference type="Pfam" id="PF13180">
    <property type="entry name" value="PDZ_2"/>
    <property type="match status" value="1"/>
</dbReference>
<keyword evidence="1" id="KW-0720">Serine protease</keyword>
<dbReference type="GO" id="GO:0005524">
    <property type="term" value="F:ATP binding"/>
    <property type="evidence" value="ECO:0007669"/>
    <property type="project" value="InterPro"/>
</dbReference>
<dbReference type="InterPro" id="IPR020568">
    <property type="entry name" value="Ribosomal_Su5_D2-typ_SF"/>
</dbReference>
<dbReference type="InterPro" id="IPR008269">
    <property type="entry name" value="Lon_proteolytic"/>
</dbReference>
<dbReference type="EC" id="3.4.21.53" evidence="1"/>
<feature type="active site" evidence="1">
    <location>
        <position position="232"/>
    </location>
</feature>
<dbReference type="GO" id="GO:0030163">
    <property type="term" value="P:protein catabolic process"/>
    <property type="evidence" value="ECO:0007669"/>
    <property type="project" value="InterPro"/>
</dbReference>
<dbReference type="SUPFAM" id="SSF54211">
    <property type="entry name" value="Ribosomal protein S5 domain 2-like"/>
    <property type="match status" value="1"/>
</dbReference>
<dbReference type="PROSITE" id="PS51786">
    <property type="entry name" value="LON_PROTEOLYTIC"/>
    <property type="match status" value="1"/>
</dbReference>
<dbReference type="NCBIfam" id="NF041438">
    <property type="entry name" value="SepM_fam_S16"/>
    <property type="match status" value="1"/>
</dbReference>
<dbReference type="PANTHER" id="PTHR10046">
    <property type="entry name" value="ATP DEPENDENT LON PROTEASE FAMILY MEMBER"/>
    <property type="match status" value="1"/>
</dbReference>
<dbReference type="InterPro" id="IPR036034">
    <property type="entry name" value="PDZ_sf"/>
</dbReference>
<protein>
    <recommendedName>
        <fullName evidence="1">endopeptidase La</fullName>
        <ecNumber evidence="1">3.4.21.53</ecNumber>
    </recommendedName>
</protein>
<dbReference type="Pfam" id="PF05362">
    <property type="entry name" value="Lon_C"/>
    <property type="match status" value="1"/>
</dbReference>
<dbReference type="Gene3D" id="3.30.230.10">
    <property type="match status" value="1"/>
</dbReference>
<dbReference type="AlphaFoldDB" id="A0A3R6ZV76"/>
<dbReference type="InterPro" id="IPR027065">
    <property type="entry name" value="Lon_Prtase"/>
</dbReference>
<dbReference type="RefSeq" id="WP_118910700.1">
    <property type="nucleotide sequence ID" value="NZ_QOCS01000009.1"/>
</dbReference>
<reference evidence="3 4" key="1">
    <citation type="submission" date="2018-07" db="EMBL/GenBank/DDBJ databases">
        <title>Genome sequences of six Lactobacillus spp. isolated from bumble bee guts.</title>
        <authorList>
            <person name="Motta E.V.S."/>
            <person name="Moran N.A."/>
        </authorList>
    </citation>
    <scope>NUCLEOTIDE SEQUENCE [LARGE SCALE GENOMIC DNA]</scope>
    <source>
        <strain evidence="3 4">LV-8.1</strain>
    </source>
</reference>
<comment type="caution">
    <text evidence="3">The sequence shown here is derived from an EMBL/GenBank/DDBJ whole genome shotgun (WGS) entry which is preliminary data.</text>
</comment>
<dbReference type="GO" id="GO:0004176">
    <property type="term" value="F:ATP-dependent peptidase activity"/>
    <property type="evidence" value="ECO:0007669"/>
    <property type="project" value="UniProtKB-UniRule"/>
</dbReference>
<comment type="similarity">
    <text evidence="1">Belongs to the peptidase S16 family.</text>
</comment>
<dbReference type="InterPro" id="IPR014721">
    <property type="entry name" value="Ribsml_uS5_D2-typ_fold_subgr"/>
</dbReference>
<evidence type="ECO:0000259" key="2">
    <source>
        <dbReference type="PROSITE" id="PS51786"/>
    </source>
</evidence>